<gene>
    <name evidence="1" type="ORF">QFC22_006174</name>
</gene>
<evidence type="ECO:0000313" key="1">
    <source>
        <dbReference type="EMBL" id="KAJ9112672.1"/>
    </source>
</evidence>
<reference evidence="1" key="1">
    <citation type="submission" date="2023-04" db="EMBL/GenBank/DDBJ databases">
        <title>Draft Genome sequencing of Naganishia species isolated from polar environments using Oxford Nanopore Technology.</title>
        <authorList>
            <person name="Leo P."/>
            <person name="Venkateswaran K."/>
        </authorList>
    </citation>
    <scope>NUCLEOTIDE SEQUENCE</scope>
    <source>
        <strain evidence="1">MNA-CCFEE 5425</strain>
    </source>
</reference>
<accession>A0ACC2WM02</accession>
<proteinExistence type="predicted"/>
<comment type="caution">
    <text evidence="1">The sequence shown here is derived from an EMBL/GenBank/DDBJ whole genome shotgun (WGS) entry which is preliminary data.</text>
</comment>
<name>A0ACC2WM02_9TREE</name>
<keyword evidence="2" id="KW-1185">Reference proteome</keyword>
<evidence type="ECO:0000313" key="2">
    <source>
        <dbReference type="Proteomes" id="UP001243375"/>
    </source>
</evidence>
<dbReference type="Proteomes" id="UP001243375">
    <property type="component" value="Unassembled WGS sequence"/>
</dbReference>
<protein>
    <submittedName>
        <fullName evidence="1">Uncharacterized protein</fullName>
    </submittedName>
</protein>
<sequence>MSLSAILNNTQTPHQPFLVVCDTPTLPGQPVLKDLVRRNLSDNTPVAFISVLHPPSTYGLNSSTADQSNVKVLDLTDDVEAFYADDETERGTLHRVETWLQESINSLGRGVQVYIDGLDILAEDYDSSSGAVRIVKKTLQLVRGLKAPSRLVLLLPAHSSLLDHLVTPSISLSSTITLLSLHPPALLRHLSNTYLVPPPPSGSLDSSSDPAGLRFWSILNASDGLGTAGWSGGQAGDLKGKGKAKAEGIKFALSAEELGEDKSGLTIEVGDWAGFGAATIKSEMDPTSSHAGSTSSAGEGGVIVQILVRKQQGGANKGMSRTLEALRPLRSAGVPWSLGPCQWHELAGMEDIGKAFGKTGKAGEPEQGDRAEQSNQEQHHPSQQHIPFNLSLTPAQQASRAQVPIPYAHEGDDGASYQRYDTVPTGGIIFEPGSEDDMDDDDPDEDLDF</sequence>
<dbReference type="EMBL" id="JASBWU010000024">
    <property type="protein sequence ID" value="KAJ9112672.1"/>
    <property type="molecule type" value="Genomic_DNA"/>
</dbReference>
<organism evidence="1 2">
    <name type="scientific">Naganishia vaughanmartiniae</name>
    <dbReference type="NCBI Taxonomy" id="1424756"/>
    <lineage>
        <taxon>Eukaryota</taxon>
        <taxon>Fungi</taxon>
        <taxon>Dikarya</taxon>
        <taxon>Basidiomycota</taxon>
        <taxon>Agaricomycotina</taxon>
        <taxon>Tremellomycetes</taxon>
        <taxon>Filobasidiales</taxon>
        <taxon>Filobasidiaceae</taxon>
        <taxon>Naganishia</taxon>
    </lineage>
</organism>